<dbReference type="Gene3D" id="1.20.1440.100">
    <property type="entry name" value="SG protein - dephosphorylation function"/>
    <property type="match status" value="1"/>
</dbReference>
<dbReference type="Gene3D" id="3.40.50.1000">
    <property type="entry name" value="HAD superfamily/HAD-like"/>
    <property type="match status" value="1"/>
</dbReference>
<organism evidence="4 5">
    <name type="scientific">Acidihalobacter aeolianus</name>
    <dbReference type="NCBI Taxonomy" id="2792603"/>
    <lineage>
        <taxon>Bacteria</taxon>
        <taxon>Pseudomonadati</taxon>
        <taxon>Pseudomonadota</taxon>
        <taxon>Gammaproteobacteria</taxon>
        <taxon>Chromatiales</taxon>
        <taxon>Ectothiorhodospiraceae</taxon>
        <taxon>Acidihalobacter</taxon>
    </lineage>
</organism>
<keyword evidence="3" id="KW-0460">Magnesium</keyword>
<dbReference type="PANTHER" id="PTHR43344">
    <property type="entry name" value="PHOSPHOSERINE PHOSPHATASE"/>
    <property type="match status" value="1"/>
</dbReference>
<reference evidence="4 5" key="1">
    <citation type="submission" date="2016-09" db="EMBL/GenBank/DDBJ databases">
        <title>Acidihalobacter prosperus V6 (DSM14174).</title>
        <authorList>
            <person name="Khaleque H.N."/>
            <person name="Ramsay J.P."/>
            <person name="Murphy R.J.T."/>
            <person name="Kaksonen A.H."/>
            <person name="Boxall N.J."/>
            <person name="Watkin E.L.J."/>
        </authorList>
    </citation>
    <scope>NUCLEOTIDE SEQUENCE [LARGE SCALE GENOMIC DNA]</scope>
    <source>
        <strain evidence="4 5">V6</strain>
    </source>
</reference>
<evidence type="ECO:0000256" key="2">
    <source>
        <dbReference type="ARBA" id="ARBA00022801"/>
    </source>
</evidence>
<protein>
    <submittedName>
        <fullName evidence="4">Phosphoserine phosphatase</fullName>
    </submittedName>
</protein>
<keyword evidence="2" id="KW-0378">Hydrolase</keyword>
<keyword evidence="1" id="KW-0479">Metal-binding</keyword>
<sequence length="230" mass="25879">MGLALFDLDNTLLDGDSDHEWTRFLMDEGVVDRETADQANERFYADYVAGKLDIHAFARFAFEPLATHPLGQLEAWRARYLRERIEPMITAGARELVERHRAAGDTLVLITATNSFVTRPIADLLRIEHLIATEPRRVDGRFVAEIEGTPAFREGKVMRLEQWLGSRPDLVGAESWCYSDSHNDLPLLERVNHPVAVNPDPSLAEIAAVRGWPVLGLRRNADQAQRSANA</sequence>
<dbReference type="Proteomes" id="UP000095342">
    <property type="component" value="Chromosome"/>
</dbReference>
<dbReference type="Pfam" id="PF12710">
    <property type="entry name" value="HAD"/>
    <property type="match status" value="1"/>
</dbReference>
<dbReference type="AlphaFoldDB" id="A0A1D8KCF3"/>
<evidence type="ECO:0000313" key="4">
    <source>
        <dbReference type="EMBL" id="AOV18639.1"/>
    </source>
</evidence>
<dbReference type="InterPro" id="IPR006385">
    <property type="entry name" value="HAD_hydro_SerB1"/>
</dbReference>
<dbReference type="GO" id="GO:0046872">
    <property type="term" value="F:metal ion binding"/>
    <property type="evidence" value="ECO:0007669"/>
    <property type="project" value="UniProtKB-KW"/>
</dbReference>
<dbReference type="KEGG" id="aaeo:BJI67_13620"/>
<proteinExistence type="predicted"/>
<evidence type="ECO:0000256" key="3">
    <source>
        <dbReference type="ARBA" id="ARBA00022842"/>
    </source>
</evidence>
<dbReference type="NCBIfam" id="TIGR01488">
    <property type="entry name" value="HAD-SF-IB"/>
    <property type="match status" value="1"/>
</dbReference>
<evidence type="ECO:0000256" key="1">
    <source>
        <dbReference type="ARBA" id="ARBA00022723"/>
    </source>
</evidence>
<evidence type="ECO:0000313" key="5">
    <source>
        <dbReference type="Proteomes" id="UP000095342"/>
    </source>
</evidence>
<accession>A0A1D8KCF3</accession>
<dbReference type="InterPro" id="IPR036412">
    <property type="entry name" value="HAD-like_sf"/>
</dbReference>
<dbReference type="InterPro" id="IPR023214">
    <property type="entry name" value="HAD_sf"/>
</dbReference>
<dbReference type="CDD" id="cd02612">
    <property type="entry name" value="HAD_PGPPase"/>
    <property type="match status" value="1"/>
</dbReference>
<gene>
    <name evidence="4" type="ORF">BJI67_13620</name>
</gene>
<name>A0A1D8KCF3_9GAMM</name>
<dbReference type="InterPro" id="IPR050582">
    <property type="entry name" value="HAD-like_SerB"/>
</dbReference>
<dbReference type="NCBIfam" id="TIGR01490">
    <property type="entry name" value="HAD-SF-IB-hyp1"/>
    <property type="match status" value="1"/>
</dbReference>
<dbReference type="GO" id="GO:0016787">
    <property type="term" value="F:hydrolase activity"/>
    <property type="evidence" value="ECO:0007669"/>
    <property type="project" value="UniProtKB-KW"/>
</dbReference>
<keyword evidence="5" id="KW-1185">Reference proteome</keyword>
<dbReference type="SUPFAM" id="SSF56784">
    <property type="entry name" value="HAD-like"/>
    <property type="match status" value="1"/>
</dbReference>
<dbReference type="EMBL" id="CP017448">
    <property type="protein sequence ID" value="AOV18639.1"/>
    <property type="molecule type" value="Genomic_DNA"/>
</dbReference>
<dbReference type="RefSeq" id="WP_070074162.1">
    <property type="nucleotide sequence ID" value="NZ_CP017448.1"/>
</dbReference>
<dbReference type="PANTHER" id="PTHR43344:SF13">
    <property type="entry name" value="PHOSPHATASE RV3661-RELATED"/>
    <property type="match status" value="1"/>
</dbReference>